<comment type="catalytic activity">
    <reaction evidence="11">
        <text>L-seryl-[protein] + ATP = O-phospho-L-seryl-[protein] + ADP + H(+)</text>
        <dbReference type="Rhea" id="RHEA:17989"/>
        <dbReference type="Rhea" id="RHEA-COMP:9863"/>
        <dbReference type="Rhea" id="RHEA-COMP:11604"/>
        <dbReference type="ChEBI" id="CHEBI:15378"/>
        <dbReference type="ChEBI" id="CHEBI:29999"/>
        <dbReference type="ChEBI" id="CHEBI:30616"/>
        <dbReference type="ChEBI" id="CHEBI:83421"/>
        <dbReference type="ChEBI" id="CHEBI:456216"/>
        <dbReference type="EC" id="2.7.11.22"/>
    </reaction>
</comment>
<dbReference type="PANTHER" id="PTHR24056:SF546">
    <property type="entry name" value="CYCLIN-DEPENDENT KINASE 12"/>
    <property type="match status" value="1"/>
</dbReference>
<dbReference type="CDD" id="cd07840">
    <property type="entry name" value="STKc_CDK9_like"/>
    <property type="match status" value="1"/>
</dbReference>
<dbReference type="FunFam" id="3.30.200.20:FF:000124">
    <property type="entry name" value="Cyclin-dependent kinase 4"/>
    <property type="match status" value="1"/>
</dbReference>
<dbReference type="GO" id="GO:0005524">
    <property type="term" value="F:ATP binding"/>
    <property type="evidence" value="ECO:0007669"/>
    <property type="project" value="UniProtKB-UniRule"/>
</dbReference>
<evidence type="ECO:0000256" key="12">
    <source>
        <dbReference type="ARBA" id="ARBA00049280"/>
    </source>
</evidence>
<evidence type="ECO:0000256" key="1">
    <source>
        <dbReference type="ARBA" id="ARBA00006485"/>
    </source>
</evidence>
<dbReference type="SUPFAM" id="SSF56112">
    <property type="entry name" value="Protein kinase-like (PK-like)"/>
    <property type="match status" value="1"/>
</dbReference>
<sequence>MSRKHNIQSTYIRQEEEYYKNSNTKNKSHNYKDKSIKTNPISQRVPPPTFRQGSTSQLSSNSNIPLQTDDHTARQFTRKEGKTKLPTGPRGSLPEESSEVRSQYYNSSRYNSSKGNPHDYSSNDYYYNDYYSTDYPYEQHQTSHSRYPPSSRNFKGKSGYQNQFPGNKIDEEEDLDDAFARLSNKKLKTGPTSNTQTKPKSSIFKYMVKCQTTTGPIHERIQQVGEGTYGKVYKAKNIITNELVALKKLRLEAEREGFPITSNREIGLLQSFDHQNIVGLSEIMVEKNQVFMVFPYMNHDLSGILQQSQIQISHGEKKNIFLQLLKGIDYLHTKRVIHRDIKGSNILIDNQGILKITDFGLARKMKNINEKLISPNYTNRVITLWYRPPEILLGSTDYGREVDIWGIGCILLELFTRKAIFQGTNEIDQLLKVYDVMGTITVDDWPDAYKLPWFEILRPNFKSESKFHEKFGNILSKECYNLAVELLRMNPNKRITAKDALKHAYFNENPKPCSLEFLRHVKGEWHEFEAKQKRKQLQKQQQQQQQQQQPSQVKQL</sequence>
<dbReference type="Gene3D" id="1.10.510.10">
    <property type="entry name" value="Transferase(Phosphotransferase) domain 1"/>
    <property type="match status" value="1"/>
</dbReference>
<comment type="similarity">
    <text evidence="1">Belongs to the protein kinase superfamily. CMGC Ser/Thr protein kinase family. CDC2/CDKX subfamily.</text>
</comment>
<reference evidence="17 18" key="1">
    <citation type="journal article" date="2019" name="Front. Genet.">
        <title>Whole-Genome Sequencing of the Opportunistic Yeast Pathogen Candida inconspicua Uncovers Its Hybrid Origin.</title>
        <authorList>
            <person name="Mixao V."/>
            <person name="Hansen A.P."/>
            <person name="Saus E."/>
            <person name="Boekhout T."/>
            <person name="Lass-Florl C."/>
            <person name="Gabaldon T."/>
        </authorList>
    </citation>
    <scope>NUCLEOTIDE SEQUENCE [LARGE SCALE GENOMIC DNA]</scope>
    <source>
        <strain evidence="17 18">CBS 180</strain>
    </source>
</reference>
<feature type="compositionally biased region" description="Basic and acidic residues" evidence="15">
    <location>
        <begin position="68"/>
        <end position="83"/>
    </location>
</feature>
<feature type="region of interest" description="Disordered" evidence="15">
    <location>
        <begin position="138"/>
        <end position="159"/>
    </location>
</feature>
<keyword evidence="4" id="KW-0723">Serine/threonine-protein kinase</keyword>
<dbReference type="InterPro" id="IPR017441">
    <property type="entry name" value="Protein_kinase_ATP_BS"/>
</dbReference>
<comment type="caution">
    <text evidence="17">The sequence shown here is derived from an EMBL/GenBank/DDBJ whole genome shotgun (WGS) entry which is preliminary data.</text>
</comment>
<keyword evidence="7" id="KW-0418">Kinase</keyword>
<feature type="region of interest" description="Disordered" evidence="15">
    <location>
        <begin position="532"/>
        <end position="556"/>
    </location>
</feature>
<dbReference type="GO" id="GO:0008353">
    <property type="term" value="F:RNA polymerase II CTD heptapeptide repeat kinase activity"/>
    <property type="evidence" value="ECO:0007669"/>
    <property type="project" value="UniProtKB-EC"/>
</dbReference>
<evidence type="ECO:0000259" key="16">
    <source>
        <dbReference type="PROSITE" id="PS50011"/>
    </source>
</evidence>
<feature type="binding site" evidence="14">
    <location>
        <position position="247"/>
    </location>
    <ligand>
        <name>ATP</name>
        <dbReference type="ChEBI" id="CHEBI:30616"/>
    </ligand>
</feature>
<dbReference type="GO" id="GO:0030447">
    <property type="term" value="P:filamentous growth"/>
    <property type="evidence" value="ECO:0007669"/>
    <property type="project" value="UniProtKB-ARBA"/>
</dbReference>
<dbReference type="GO" id="GO:0008024">
    <property type="term" value="C:cyclin/CDK positive transcription elongation factor complex"/>
    <property type="evidence" value="ECO:0007669"/>
    <property type="project" value="TreeGrafter"/>
</dbReference>
<keyword evidence="8 14" id="KW-0067">ATP-binding</keyword>
<feature type="region of interest" description="Disordered" evidence="15">
    <location>
        <begin position="1"/>
        <end position="125"/>
    </location>
</feature>
<dbReference type="PANTHER" id="PTHR24056">
    <property type="entry name" value="CELL DIVISION PROTEIN KINASE"/>
    <property type="match status" value="1"/>
</dbReference>
<evidence type="ECO:0000256" key="2">
    <source>
        <dbReference type="ARBA" id="ARBA00012409"/>
    </source>
</evidence>
<evidence type="ECO:0000256" key="8">
    <source>
        <dbReference type="ARBA" id="ARBA00022840"/>
    </source>
</evidence>
<dbReference type="InterPro" id="IPR011009">
    <property type="entry name" value="Kinase-like_dom_sf"/>
</dbReference>
<dbReference type="EC" id="2.7.11.22" evidence="3"/>
<evidence type="ECO:0000256" key="9">
    <source>
        <dbReference type="ARBA" id="ARBA00041018"/>
    </source>
</evidence>
<dbReference type="GO" id="GO:0030332">
    <property type="term" value="F:cyclin binding"/>
    <property type="evidence" value="ECO:0007669"/>
    <property type="project" value="TreeGrafter"/>
</dbReference>
<comment type="catalytic activity">
    <reaction evidence="10">
        <text>L-threonyl-[protein] + ATP = O-phospho-L-threonyl-[protein] + ADP + H(+)</text>
        <dbReference type="Rhea" id="RHEA:46608"/>
        <dbReference type="Rhea" id="RHEA-COMP:11060"/>
        <dbReference type="Rhea" id="RHEA-COMP:11605"/>
        <dbReference type="ChEBI" id="CHEBI:15378"/>
        <dbReference type="ChEBI" id="CHEBI:30013"/>
        <dbReference type="ChEBI" id="CHEBI:30616"/>
        <dbReference type="ChEBI" id="CHEBI:61977"/>
        <dbReference type="ChEBI" id="CHEBI:456216"/>
        <dbReference type="EC" id="2.7.11.22"/>
    </reaction>
</comment>
<evidence type="ECO:0000256" key="15">
    <source>
        <dbReference type="SAM" id="MobiDB-lite"/>
    </source>
</evidence>
<dbReference type="PROSITE" id="PS00107">
    <property type="entry name" value="PROTEIN_KINASE_ATP"/>
    <property type="match status" value="1"/>
</dbReference>
<keyword evidence="5" id="KW-0808">Transferase</keyword>
<evidence type="ECO:0000256" key="7">
    <source>
        <dbReference type="ARBA" id="ARBA00022777"/>
    </source>
</evidence>
<keyword evidence="6 14" id="KW-0547">Nucleotide-binding</keyword>
<dbReference type="PROSITE" id="PS00108">
    <property type="entry name" value="PROTEIN_KINASE_ST"/>
    <property type="match status" value="1"/>
</dbReference>
<dbReference type="STRING" id="52247.A0A4T0WWP2"/>
<dbReference type="SMART" id="SM00220">
    <property type="entry name" value="S_TKc"/>
    <property type="match status" value="1"/>
</dbReference>
<dbReference type="PROSITE" id="PS50011">
    <property type="entry name" value="PROTEIN_KINASE_DOM"/>
    <property type="match status" value="1"/>
</dbReference>
<dbReference type="Pfam" id="PF00069">
    <property type="entry name" value="Pkinase"/>
    <property type="match status" value="1"/>
</dbReference>
<accession>A0A4T0WWP2</accession>
<feature type="compositionally biased region" description="Polar residues" evidence="15">
    <location>
        <begin position="51"/>
        <end position="66"/>
    </location>
</feature>
<feature type="compositionally biased region" description="Low complexity" evidence="15">
    <location>
        <begin position="101"/>
        <end position="125"/>
    </location>
</feature>
<feature type="compositionally biased region" description="Low complexity" evidence="15">
    <location>
        <begin position="538"/>
        <end position="556"/>
    </location>
</feature>
<evidence type="ECO:0000256" key="3">
    <source>
        <dbReference type="ARBA" id="ARBA00012425"/>
    </source>
</evidence>
<proteinExistence type="inferred from homology"/>
<dbReference type="InterPro" id="IPR008271">
    <property type="entry name" value="Ser/Thr_kinase_AS"/>
</dbReference>
<evidence type="ECO:0000256" key="11">
    <source>
        <dbReference type="ARBA" id="ARBA00048367"/>
    </source>
</evidence>
<feature type="compositionally biased region" description="Polar residues" evidence="15">
    <location>
        <begin position="139"/>
        <end position="159"/>
    </location>
</feature>
<evidence type="ECO:0000256" key="6">
    <source>
        <dbReference type="ARBA" id="ARBA00022741"/>
    </source>
</evidence>
<dbReference type="InterPro" id="IPR050108">
    <property type="entry name" value="CDK"/>
</dbReference>
<evidence type="ECO:0000256" key="5">
    <source>
        <dbReference type="ARBA" id="ARBA00022679"/>
    </source>
</evidence>
<dbReference type="FunFam" id="1.10.510.10:FF:000415">
    <property type="entry name" value="CMGC/CDK/CRK7 protein kinase, variant"/>
    <property type="match status" value="1"/>
</dbReference>
<dbReference type="GO" id="GO:0004693">
    <property type="term" value="F:cyclin-dependent protein serine/threonine kinase activity"/>
    <property type="evidence" value="ECO:0007669"/>
    <property type="project" value="UniProtKB-EC"/>
</dbReference>
<dbReference type="AlphaFoldDB" id="A0A4T0WWP2"/>
<dbReference type="Proteomes" id="UP000307173">
    <property type="component" value="Unassembled WGS sequence"/>
</dbReference>
<evidence type="ECO:0000313" key="18">
    <source>
        <dbReference type="Proteomes" id="UP000307173"/>
    </source>
</evidence>
<dbReference type="OrthoDB" id="204883at2759"/>
<dbReference type="InterPro" id="IPR000719">
    <property type="entry name" value="Prot_kinase_dom"/>
</dbReference>
<comment type="catalytic activity">
    <reaction evidence="12">
        <text>[DNA-directed RNA polymerase] + ATP = phospho-[DNA-directed RNA polymerase] + ADP + H(+)</text>
        <dbReference type="Rhea" id="RHEA:10216"/>
        <dbReference type="Rhea" id="RHEA-COMP:11321"/>
        <dbReference type="Rhea" id="RHEA-COMP:11322"/>
        <dbReference type="ChEBI" id="CHEBI:15378"/>
        <dbReference type="ChEBI" id="CHEBI:30616"/>
        <dbReference type="ChEBI" id="CHEBI:43176"/>
        <dbReference type="ChEBI" id="CHEBI:68546"/>
        <dbReference type="ChEBI" id="CHEBI:456216"/>
        <dbReference type="EC" id="2.7.11.23"/>
    </reaction>
</comment>
<dbReference type="EMBL" id="SELW01000645">
    <property type="protein sequence ID" value="TID16220.1"/>
    <property type="molecule type" value="Genomic_DNA"/>
</dbReference>
<feature type="domain" description="Protein kinase" evidence="16">
    <location>
        <begin position="218"/>
        <end position="506"/>
    </location>
</feature>
<evidence type="ECO:0000256" key="4">
    <source>
        <dbReference type="ARBA" id="ARBA00022527"/>
    </source>
</evidence>
<name>A0A4T0WWP2_9ASCO</name>
<keyword evidence="18" id="KW-1185">Reference proteome</keyword>
<evidence type="ECO:0000256" key="14">
    <source>
        <dbReference type="PROSITE-ProRule" id="PRU10141"/>
    </source>
</evidence>
<dbReference type="EC" id="2.7.11.23" evidence="2"/>
<evidence type="ECO:0000256" key="10">
    <source>
        <dbReference type="ARBA" id="ARBA00047811"/>
    </source>
</evidence>
<protein>
    <recommendedName>
        <fullName evidence="9">Serine/threonine-protein kinase BUR1</fullName>
        <ecNumber evidence="3">2.7.11.22</ecNumber>
        <ecNumber evidence="2">2.7.11.23</ecNumber>
    </recommendedName>
    <alternativeName>
        <fullName evidence="13">Serine/threonine-protein kinase bur1</fullName>
    </alternativeName>
</protein>
<organism evidence="17 18">
    <name type="scientific">Pichia inconspicua</name>
    <dbReference type="NCBI Taxonomy" id="52247"/>
    <lineage>
        <taxon>Eukaryota</taxon>
        <taxon>Fungi</taxon>
        <taxon>Dikarya</taxon>
        <taxon>Ascomycota</taxon>
        <taxon>Saccharomycotina</taxon>
        <taxon>Pichiomycetes</taxon>
        <taxon>Pichiales</taxon>
        <taxon>Pichiaceae</taxon>
        <taxon>Pichia</taxon>
    </lineage>
</organism>
<dbReference type="GO" id="GO:0032968">
    <property type="term" value="P:positive regulation of transcription elongation by RNA polymerase II"/>
    <property type="evidence" value="ECO:0007669"/>
    <property type="project" value="TreeGrafter"/>
</dbReference>
<dbReference type="Gene3D" id="3.30.200.20">
    <property type="entry name" value="Phosphorylase Kinase, domain 1"/>
    <property type="match status" value="1"/>
</dbReference>
<evidence type="ECO:0000313" key="17">
    <source>
        <dbReference type="EMBL" id="TID16220.1"/>
    </source>
</evidence>
<gene>
    <name evidence="17" type="ORF">CANINC_004218</name>
</gene>
<evidence type="ECO:0000256" key="13">
    <source>
        <dbReference type="ARBA" id="ARBA00073250"/>
    </source>
</evidence>